<evidence type="ECO:0000259" key="1">
    <source>
        <dbReference type="PROSITE" id="PS51186"/>
    </source>
</evidence>
<dbReference type="PANTHER" id="PTHR43072:SF8">
    <property type="entry name" value="ACYLTRANSFERASE FABY-RELATED"/>
    <property type="match status" value="1"/>
</dbReference>
<dbReference type="Pfam" id="PF13420">
    <property type="entry name" value="Acetyltransf_4"/>
    <property type="match status" value="1"/>
</dbReference>
<protein>
    <recommendedName>
        <fullName evidence="1">N-acetyltransferase domain-containing protein</fullName>
    </recommendedName>
</protein>
<dbReference type="EMBL" id="AZDG01000020">
    <property type="protein sequence ID" value="KRK63908.1"/>
    <property type="molecule type" value="Genomic_DNA"/>
</dbReference>
<feature type="domain" description="N-acetyltransferase" evidence="1">
    <location>
        <begin position="1"/>
        <end position="162"/>
    </location>
</feature>
<sequence>MEIRQATIKDTKAILKIYTPYVLNTAITFDDKVPSEKDFQNQIVDILKDYPYLVAEKDGKIIGYTYAHYYSQRAAYKWTAEVSIYVDENARGLGVGHKLYSALEKILIQQNVVNLGACVTADNSGSVSFHEKLGYKTSGILKHFGYKLGKWHDIIWMQKKIGDTFEPGEFIPYEKL</sequence>
<dbReference type="PANTHER" id="PTHR43072">
    <property type="entry name" value="N-ACETYLTRANSFERASE"/>
    <property type="match status" value="1"/>
</dbReference>
<dbReference type="Gene3D" id="3.40.630.30">
    <property type="match status" value="1"/>
</dbReference>
<evidence type="ECO:0000313" key="3">
    <source>
        <dbReference type="Proteomes" id="UP000050929"/>
    </source>
</evidence>
<dbReference type="Proteomes" id="UP000050929">
    <property type="component" value="Unassembled WGS sequence"/>
</dbReference>
<dbReference type="SUPFAM" id="SSF55729">
    <property type="entry name" value="Acyl-CoA N-acyltransferases (Nat)"/>
    <property type="match status" value="1"/>
</dbReference>
<keyword evidence="3" id="KW-1185">Reference proteome</keyword>
<evidence type="ECO:0000313" key="2">
    <source>
        <dbReference type="EMBL" id="KRK63908.1"/>
    </source>
</evidence>
<reference evidence="2 3" key="1">
    <citation type="journal article" date="2015" name="Genome Announc.">
        <title>Expanding the biotechnology potential of lactobacilli through comparative genomics of 213 strains and associated genera.</title>
        <authorList>
            <person name="Sun Z."/>
            <person name="Harris H.M."/>
            <person name="McCann A."/>
            <person name="Guo C."/>
            <person name="Argimon S."/>
            <person name="Zhang W."/>
            <person name="Yang X."/>
            <person name="Jeffery I.B."/>
            <person name="Cooney J.C."/>
            <person name="Kagawa T.F."/>
            <person name="Liu W."/>
            <person name="Song Y."/>
            <person name="Salvetti E."/>
            <person name="Wrobel A."/>
            <person name="Rasinkangas P."/>
            <person name="Parkhill J."/>
            <person name="Rea M.C."/>
            <person name="O'Sullivan O."/>
            <person name="Ritari J."/>
            <person name="Douillard F.P."/>
            <person name="Paul Ross R."/>
            <person name="Yang R."/>
            <person name="Briner A.E."/>
            <person name="Felis G.E."/>
            <person name="de Vos W.M."/>
            <person name="Barrangou R."/>
            <person name="Klaenhammer T.R."/>
            <person name="Caufield P.W."/>
            <person name="Cui Y."/>
            <person name="Zhang H."/>
            <person name="O'Toole P.W."/>
        </authorList>
    </citation>
    <scope>NUCLEOTIDE SEQUENCE [LARGE SCALE GENOMIC DNA]</scope>
    <source>
        <strain evidence="2 3">DSM 20183</strain>
    </source>
</reference>
<dbReference type="PROSITE" id="PS51186">
    <property type="entry name" value="GNAT"/>
    <property type="match status" value="1"/>
</dbReference>
<dbReference type="RefSeq" id="WP_057766844.1">
    <property type="nucleotide sequence ID" value="NZ_AZDG01000020.1"/>
</dbReference>
<dbReference type="GO" id="GO:0016747">
    <property type="term" value="F:acyltransferase activity, transferring groups other than amino-acyl groups"/>
    <property type="evidence" value="ECO:0007669"/>
    <property type="project" value="InterPro"/>
</dbReference>
<dbReference type="PATRIC" id="fig|1423811.3.peg.1051"/>
<dbReference type="CDD" id="cd04301">
    <property type="entry name" value="NAT_SF"/>
    <property type="match status" value="1"/>
</dbReference>
<accession>A0A0R1J6Y4</accession>
<dbReference type="OrthoDB" id="9798006at2"/>
<dbReference type="InterPro" id="IPR000182">
    <property type="entry name" value="GNAT_dom"/>
</dbReference>
<dbReference type="STRING" id="1423811.FC72_GL001039"/>
<name>A0A0R1J6Y4_9LACO</name>
<dbReference type="AlphaFoldDB" id="A0A0R1J6Y4"/>
<organism evidence="2 3">
    <name type="scientific">Companilactobacillus tucceti DSM 20183</name>
    <dbReference type="NCBI Taxonomy" id="1423811"/>
    <lineage>
        <taxon>Bacteria</taxon>
        <taxon>Bacillati</taxon>
        <taxon>Bacillota</taxon>
        <taxon>Bacilli</taxon>
        <taxon>Lactobacillales</taxon>
        <taxon>Lactobacillaceae</taxon>
        <taxon>Companilactobacillus</taxon>
    </lineage>
</organism>
<dbReference type="InterPro" id="IPR016181">
    <property type="entry name" value="Acyl_CoA_acyltransferase"/>
</dbReference>
<proteinExistence type="predicted"/>
<comment type="caution">
    <text evidence="2">The sequence shown here is derived from an EMBL/GenBank/DDBJ whole genome shotgun (WGS) entry which is preliminary data.</text>
</comment>
<gene>
    <name evidence="2" type="ORF">FC72_GL001039</name>
</gene>